<name>A0A2A6CPI8_PRIPA</name>
<sequence>MDFFAVSAKAVAAVVTSSFDPSLDIPVTRDALNFSEKNRGELVVCERVEAIKEDGNEEEKEWDFEEPIDQPATNTRHTWSTEMMNEAYAFYRTGQKLRNPGKEGCRSLTSMNKKFRWLKTDQDLRTLVHYGKSGNKPTNRNEQLRLLAEALDEEVTALIDSGAEFHDYNLKEMAIALNEKKKCWPKFTSSERWIRQWKSHYRVTGRHITKIVSVKNKKDEGKIKEQVDELRAQVQQIVEEHPDIYIWNCDQTGMVKEAHGKRTLARKGVKKVVCVAQSVGATTSSITLLPIIGMDGYVKPKIFVQLGEPGGKLPKKGCYRDSTLDITFYKEVLFSGFVPPKSLLILDSWPAFKDHDAIRPCAPPNCQLFIVNIPPGGTAMCQPADISFNHQLKGIQKRLKSIILAKKIDYRVSQETIYLLKFVSQLHWCMGADRFKGFVSYGFYKGGFTTTKPAPFESPKDYMFGSGSMAACDNCSSLSCTKCPRCEKPHCFDCFWNKLHR</sequence>
<dbReference type="OrthoDB" id="5876883at2759"/>
<protein>
    <submittedName>
        <fullName evidence="1">Transp_Tc5_C domain-containing protein</fullName>
    </submittedName>
</protein>
<gene>
    <name evidence="1" type="primary">WBGene00279380</name>
</gene>
<accession>A0A2A6CPI8</accession>
<reference evidence="2" key="1">
    <citation type="journal article" date="2008" name="Nat. Genet.">
        <title>The Pristionchus pacificus genome provides a unique perspective on nematode lifestyle and parasitism.</title>
        <authorList>
            <person name="Dieterich C."/>
            <person name="Clifton S.W."/>
            <person name="Schuster L.N."/>
            <person name="Chinwalla A."/>
            <person name="Delehaunty K."/>
            <person name="Dinkelacker I."/>
            <person name="Fulton L."/>
            <person name="Fulton R."/>
            <person name="Godfrey J."/>
            <person name="Minx P."/>
            <person name="Mitreva M."/>
            <person name="Roeseler W."/>
            <person name="Tian H."/>
            <person name="Witte H."/>
            <person name="Yang S.P."/>
            <person name="Wilson R.K."/>
            <person name="Sommer R.J."/>
        </authorList>
    </citation>
    <scope>NUCLEOTIDE SEQUENCE [LARGE SCALE GENOMIC DNA]</scope>
    <source>
        <strain evidence="2">PS312</strain>
    </source>
</reference>
<keyword evidence="2" id="KW-1185">Reference proteome</keyword>
<dbReference type="EnsemblMetazoa" id="PPA41011.1">
    <property type="protein sequence ID" value="PPA41011.1"/>
    <property type="gene ID" value="WBGene00279380"/>
</dbReference>
<dbReference type="InterPro" id="IPR007350">
    <property type="entry name" value="Transposase_Tc5_C"/>
</dbReference>
<accession>A0A8R1UUP2</accession>
<dbReference type="AlphaFoldDB" id="A0A2A6CPI8"/>
<evidence type="ECO:0000313" key="2">
    <source>
        <dbReference type="Proteomes" id="UP000005239"/>
    </source>
</evidence>
<dbReference type="Proteomes" id="UP000005239">
    <property type="component" value="Unassembled WGS sequence"/>
</dbReference>
<proteinExistence type="predicted"/>
<reference evidence="1" key="2">
    <citation type="submission" date="2022-06" db="UniProtKB">
        <authorList>
            <consortium name="EnsemblMetazoa"/>
        </authorList>
    </citation>
    <scope>IDENTIFICATION</scope>
    <source>
        <strain evidence="1">PS312</strain>
    </source>
</reference>
<dbReference type="Pfam" id="PF04236">
    <property type="entry name" value="Transp_Tc5_C"/>
    <property type="match status" value="1"/>
</dbReference>
<evidence type="ECO:0000313" key="1">
    <source>
        <dbReference type="EnsemblMetazoa" id="PPA41011.1"/>
    </source>
</evidence>
<organism evidence="1 2">
    <name type="scientific">Pristionchus pacificus</name>
    <name type="common">Parasitic nematode worm</name>
    <dbReference type="NCBI Taxonomy" id="54126"/>
    <lineage>
        <taxon>Eukaryota</taxon>
        <taxon>Metazoa</taxon>
        <taxon>Ecdysozoa</taxon>
        <taxon>Nematoda</taxon>
        <taxon>Chromadorea</taxon>
        <taxon>Rhabditida</taxon>
        <taxon>Rhabditina</taxon>
        <taxon>Diplogasteromorpha</taxon>
        <taxon>Diplogasteroidea</taxon>
        <taxon>Neodiplogasteridae</taxon>
        <taxon>Pristionchus</taxon>
    </lineage>
</organism>